<sequence>MEKTSKINTFFSQASQKTQSNAIIDDEKNKIVESKDMDTVSLNEKHCSVGSVDFNNSHDDNITRNLISPSDDPAYWCVDDATINYISVNEISQNIETINFIKSKRTSKNVIRGVLKVHYRYCSLKLFYMVLINGEKVKRNYLVYSESTGSVFCAPCKLFGSTSVFSTVGFSNWKHAEKRITSHENSQAHKTNVLTMKDRGKVAQRIDSALILQIEGENNYWKNVLRRVVAVVKTLFSRGLAFRGKTDKFGCNQNGNCLMSLELIALFDPFLATHIEKFGNKGKGFTSYLSFNIFEQFITVMADQVLTVIVEEIQKAKYFSIIVDSTPDISHVDQLSFVVRYVKNDGTPIERFMCFLPNSGHKSEELTDEVLTIILRAQSYDNANNMAGAYSGLQARIKEINPLANFVPCAAHSLNLVGTCAASACREASDFFDIVQNIYNFFTASTHRWSELEGTVKSLSATRWSARDDHAYHSLSNNWNNIVDALHKISNNINEKPSTKSEAVGLLKKINRLETVFMTIFWTNILERVNKTSKKLQSVDIDLITVVELYQSLIHYIESLRNENSFKILEDIAIKKSGIKDYNDHNKRKRKRKMHIDENNDNEVLFLKRNYLIINTYYVILDKLSYELKRRKLAYDELLHEITPEKVREDAEVLQKTYPNDLAASFVNECVQFQGHIKNIEVKFSTIQMLQFIRKHDITSVYPYVEVALRILLCTPSTNCSAERSFSTLKRIKNYLRSTMAQDRCSSLAVLAIEAEITNSLDFEKIINDFATFEARKKNSFNRGCIKQ</sequence>
<dbReference type="PANTHER" id="PTHR45749">
    <property type="match status" value="1"/>
</dbReference>
<evidence type="ECO:0000313" key="3">
    <source>
        <dbReference type="Proteomes" id="UP000478052"/>
    </source>
</evidence>
<dbReference type="OrthoDB" id="6605751at2759"/>
<dbReference type="SMART" id="SM00597">
    <property type="entry name" value="ZnF_TTF"/>
    <property type="match status" value="1"/>
</dbReference>
<accession>A0A6G0YHK5</accession>
<gene>
    <name evidence="2" type="ORF">FWK35_00009765</name>
</gene>
<dbReference type="Pfam" id="PF14291">
    <property type="entry name" value="DUF4371"/>
    <property type="match status" value="1"/>
</dbReference>
<name>A0A6G0YHK5_APHCR</name>
<dbReference type="InterPro" id="IPR025398">
    <property type="entry name" value="DUF4371"/>
</dbReference>
<dbReference type="Proteomes" id="UP000478052">
    <property type="component" value="Unassembled WGS sequence"/>
</dbReference>
<comment type="caution">
    <text evidence="2">The sequence shown here is derived from an EMBL/GenBank/DDBJ whole genome shotgun (WGS) entry which is preliminary data.</text>
</comment>
<protein>
    <submittedName>
        <fullName evidence="2">Zinc finger MYM-type protein 1-like</fullName>
    </submittedName>
</protein>
<dbReference type="PANTHER" id="PTHR45749:SF23">
    <property type="entry name" value="ZINC FINGER MYM-TYPE PROTEIN 1-LIKE"/>
    <property type="match status" value="1"/>
</dbReference>
<dbReference type="GO" id="GO:0046983">
    <property type="term" value="F:protein dimerization activity"/>
    <property type="evidence" value="ECO:0007669"/>
    <property type="project" value="InterPro"/>
</dbReference>
<proteinExistence type="predicted"/>
<feature type="domain" description="TTF-type" evidence="1">
    <location>
        <begin position="133"/>
        <end position="208"/>
    </location>
</feature>
<dbReference type="Pfam" id="PF05699">
    <property type="entry name" value="Dimer_Tnp_hAT"/>
    <property type="match status" value="1"/>
</dbReference>
<organism evidence="2 3">
    <name type="scientific">Aphis craccivora</name>
    <name type="common">Cowpea aphid</name>
    <dbReference type="NCBI Taxonomy" id="307492"/>
    <lineage>
        <taxon>Eukaryota</taxon>
        <taxon>Metazoa</taxon>
        <taxon>Ecdysozoa</taxon>
        <taxon>Arthropoda</taxon>
        <taxon>Hexapoda</taxon>
        <taxon>Insecta</taxon>
        <taxon>Pterygota</taxon>
        <taxon>Neoptera</taxon>
        <taxon>Paraneoptera</taxon>
        <taxon>Hemiptera</taxon>
        <taxon>Sternorrhyncha</taxon>
        <taxon>Aphidomorpha</taxon>
        <taxon>Aphidoidea</taxon>
        <taxon>Aphididae</taxon>
        <taxon>Aphidini</taxon>
        <taxon>Aphis</taxon>
        <taxon>Aphis</taxon>
    </lineage>
</organism>
<reference evidence="2 3" key="1">
    <citation type="submission" date="2019-08" db="EMBL/GenBank/DDBJ databases">
        <title>Whole genome of Aphis craccivora.</title>
        <authorList>
            <person name="Voronova N.V."/>
            <person name="Shulinski R.S."/>
            <person name="Bandarenka Y.V."/>
            <person name="Zhorov D.G."/>
            <person name="Warner D."/>
        </authorList>
    </citation>
    <scope>NUCLEOTIDE SEQUENCE [LARGE SCALE GENOMIC DNA]</scope>
    <source>
        <strain evidence="2">180601</strain>
        <tissue evidence="2">Whole Body</tissue>
    </source>
</reference>
<dbReference type="InterPro" id="IPR006580">
    <property type="entry name" value="Znf_TTF"/>
</dbReference>
<dbReference type="InterPro" id="IPR012337">
    <property type="entry name" value="RNaseH-like_sf"/>
</dbReference>
<dbReference type="EMBL" id="VUJU01004025">
    <property type="protein sequence ID" value="KAF0755765.1"/>
    <property type="molecule type" value="Genomic_DNA"/>
</dbReference>
<dbReference type="SUPFAM" id="SSF53098">
    <property type="entry name" value="Ribonuclease H-like"/>
    <property type="match status" value="1"/>
</dbReference>
<dbReference type="AlphaFoldDB" id="A0A6G0YHK5"/>
<keyword evidence="3" id="KW-1185">Reference proteome</keyword>
<evidence type="ECO:0000313" key="2">
    <source>
        <dbReference type="EMBL" id="KAF0755765.1"/>
    </source>
</evidence>
<evidence type="ECO:0000259" key="1">
    <source>
        <dbReference type="SMART" id="SM00597"/>
    </source>
</evidence>
<dbReference type="InterPro" id="IPR008906">
    <property type="entry name" value="HATC_C_dom"/>
</dbReference>